<keyword evidence="4" id="KW-1185">Reference proteome</keyword>
<sequence length="123" mass="13872">MAYCSNQSLPVSYKKQNNLGHRGLSGQGFHAASGRNQRTQQKAPRKNKNPRTSFNKPVGHLIVSFSLLFLPISYILYPSSPSRLCSLPPLSRGTIHHSFLRLELWKRLDTTEEMENCLGTGFI</sequence>
<organism evidence="3 4">
    <name type="scientific">Trichonephila inaurata madagascariensis</name>
    <dbReference type="NCBI Taxonomy" id="2747483"/>
    <lineage>
        <taxon>Eukaryota</taxon>
        <taxon>Metazoa</taxon>
        <taxon>Ecdysozoa</taxon>
        <taxon>Arthropoda</taxon>
        <taxon>Chelicerata</taxon>
        <taxon>Arachnida</taxon>
        <taxon>Araneae</taxon>
        <taxon>Araneomorphae</taxon>
        <taxon>Entelegynae</taxon>
        <taxon>Araneoidea</taxon>
        <taxon>Nephilidae</taxon>
        <taxon>Trichonephila</taxon>
        <taxon>Trichonephila inaurata</taxon>
    </lineage>
</organism>
<keyword evidence="2" id="KW-1133">Transmembrane helix</keyword>
<evidence type="ECO:0000256" key="2">
    <source>
        <dbReference type="SAM" id="Phobius"/>
    </source>
</evidence>
<name>A0A8X7BV94_9ARAC</name>
<feature type="region of interest" description="Disordered" evidence="1">
    <location>
        <begin position="24"/>
        <end position="53"/>
    </location>
</feature>
<accession>A0A8X7BV94</accession>
<feature type="transmembrane region" description="Helical" evidence="2">
    <location>
        <begin position="58"/>
        <end position="77"/>
    </location>
</feature>
<dbReference type="AlphaFoldDB" id="A0A8X7BV94"/>
<protein>
    <submittedName>
        <fullName evidence="3">Uncharacterized protein</fullName>
    </submittedName>
</protein>
<gene>
    <name evidence="3" type="ORF">TNIN_1011</name>
</gene>
<evidence type="ECO:0000313" key="3">
    <source>
        <dbReference type="EMBL" id="GFY45180.1"/>
    </source>
</evidence>
<keyword evidence="2" id="KW-0812">Transmembrane</keyword>
<evidence type="ECO:0000256" key="1">
    <source>
        <dbReference type="SAM" id="MobiDB-lite"/>
    </source>
</evidence>
<comment type="caution">
    <text evidence="3">The sequence shown here is derived from an EMBL/GenBank/DDBJ whole genome shotgun (WGS) entry which is preliminary data.</text>
</comment>
<proteinExistence type="predicted"/>
<keyword evidence="2" id="KW-0472">Membrane</keyword>
<dbReference type="EMBL" id="BMAV01004678">
    <property type="protein sequence ID" value="GFY45180.1"/>
    <property type="molecule type" value="Genomic_DNA"/>
</dbReference>
<reference evidence="3" key="1">
    <citation type="submission" date="2020-08" db="EMBL/GenBank/DDBJ databases">
        <title>Multicomponent nature underlies the extraordinary mechanical properties of spider dragline silk.</title>
        <authorList>
            <person name="Kono N."/>
            <person name="Nakamura H."/>
            <person name="Mori M."/>
            <person name="Yoshida Y."/>
            <person name="Ohtoshi R."/>
            <person name="Malay A.D."/>
            <person name="Moran D.A.P."/>
            <person name="Tomita M."/>
            <person name="Numata K."/>
            <person name="Arakawa K."/>
        </authorList>
    </citation>
    <scope>NUCLEOTIDE SEQUENCE</scope>
</reference>
<evidence type="ECO:0000313" key="4">
    <source>
        <dbReference type="Proteomes" id="UP000886998"/>
    </source>
</evidence>
<dbReference type="Proteomes" id="UP000886998">
    <property type="component" value="Unassembled WGS sequence"/>
</dbReference>